<dbReference type="Proteomes" id="UP000599578">
    <property type="component" value="Unassembled WGS sequence"/>
</dbReference>
<evidence type="ECO:0000256" key="1">
    <source>
        <dbReference type="ARBA" id="ARBA00022679"/>
    </source>
</evidence>
<dbReference type="Pfam" id="PF06094">
    <property type="entry name" value="GGACT"/>
    <property type="match status" value="1"/>
</dbReference>
<dbReference type="SUPFAM" id="SSF110857">
    <property type="entry name" value="Gamma-glutamyl cyclotransferase-like"/>
    <property type="match status" value="1"/>
</dbReference>
<name>A0A917ZJ58_9GAMM</name>
<evidence type="ECO:0000259" key="3">
    <source>
        <dbReference type="Pfam" id="PF06094"/>
    </source>
</evidence>
<comment type="caution">
    <text evidence="4">The sequence shown here is derived from an EMBL/GenBank/DDBJ whole genome shotgun (WGS) entry which is preliminary data.</text>
</comment>
<dbReference type="PANTHER" id="PTHR31544">
    <property type="entry name" value="AIG2-LIKE PROTEIN D"/>
    <property type="match status" value="1"/>
</dbReference>
<dbReference type="InterPro" id="IPR036568">
    <property type="entry name" value="GGCT-like_sf"/>
</dbReference>
<dbReference type="AlphaFoldDB" id="A0A917ZJ58"/>
<proteinExistence type="predicted"/>
<keyword evidence="5" id="KW-1185">Reference proteome</keyword>
<dbReference type="Gene3D" id="3.10.490.10">
    <property type="entry name" value="Gamma-glutamyl cyclotransferase-like"/>
    <property type="match status" value="1"/>
</dbReference>
<reference evidence="4 5" key="1">
    <citation type="journal article" date="2014" name="Int. J. Syst. Evol. Microbiol.">
        <title>Complete genome sequence of Corynebacterium casei LMG S-19264T (=DSM 44701T), isolated from a smear-ripened cheese.</title>
        <authorList>
            <consortium name="US DOE Joint Genome Institute (JGI-PGF)"/>
            <person name="Walter F."/>
            <person name="Albersmeier A."/>
            <person name="Kalinowski J."/>
            <person name="Ruckert C."/>
        </authorList>
    </citation>
    <scope>NUCLEOTIDE SEQUENCE [LARGE SCALE GENOMIC DNA]</scope>
    <source>
        <strain evidence="4 5">CGMCC 1.7286</strain>
    </source>
</reference>
<dbReference type="PANTHER" id="PTHR31544:SF2">
    <property type="entry name" value="AIG2-LIKE PROTEIN D"/>
    <property type="match status" value="1"/>
</dbReference>
<protein>
    <recommendedName>
        <fullName evidence="2">Putative gamma-glutamylcyclotransferase</fullName>
    </recommendedName>
</protein>
<dbReference type="CDD" id="cd06661">
    <property type="entry name" value="GGCT_like"/>
    <property type="match status" value="1"/>
</dbReference>
<feature type="domain" description="Gamma-glutamylcyclotransferase AIG2-like" evidence="3">
    <location>
        <begin position="25"/>
        <end position="136"/>
    </location>
</feature>
<organism evidence="4 5">
    <name type="scientific">Marinobacterium nitratireducens</name>
    <dbReference type="NCBI Taxonomy" id="518897"/>
    <lineage>
        <taxon>Bacteria</taxon>
        <taxon>Pseudomonadati</taxon>
        <taxon>Pseudomonadota</taxon>
        <taxon>Gammaproteobacteria</taxon>
        <taxon>Oceanospirillales</taxon>
        <taxon>Oceanospirillaceae</taxon>
        <taxon>Marinobacterium</taxon>
    </lineage>
</organism>
<dbReference type="InterPro" id="IPR045038">
    <property type="entry name" value="AIG2-like"/>
</dbReference>
<gene>
    <name evidence="4" type="ORF">GCM10011348_24890</name>
</gene>
<dbReference type="InterPro" id="IPR013024">
    <property type="entry name" value="GGCT-like"/>
</dbReference>
<dbReference type="EMBL" id="BMLT01000006">
    <property type="protein sequence ID" value="GGO82772.1"/>
    <property type="molecule type" value="Genomic_DNA"/>
</dbReference>
<accession>A0A917ZJ58</accession>
<sequence>MSPPEPPLCYSGGTPARSEASMEKLFTYGTLMVPDVIELVLGRRAGDTARAALPDYGCYRVHERQFPAILAERGHITHGCVYLDLTPAELQRLDGYEGELYDRRRVHVQLPDGATLDVWTYVLRRQYRRLLSPEGWDFEHFVEHQLEFFLHRLRGGNR</sequence>
<evidence type="ECO:0000313" key="4">
    <source>
        <dbReference type="EMBL" id="GGO82772.1"/>
    </source>
</evidence>
<dbReference type="GO" id="GO:0016740">
    <property type="term" value="F:transferase activity"/>
    <property type="evidence" value="ECO:0007669"/>
    <property type="project" value="UniProtKB-KW"/>
</dbReference>
<evidence type="ECO:0000256" key="2">
    <source>
        <dbReference type="ARBA" id="ARBA00030602"/>
    </source>
</evidence>
<keyword evidence="1" id="KW-0808">Transferase</keyword>
<dbReference type="InterPro" id="IPR009288">
    <property type="entry name" value="AIG2-like_dom"/>
</dbReference>
<evidence type="ECO:0000313" key="5">
    <source>
        <dbReference type="Proteomes" id="UP000599578"/>
    </source>
</evidence>